<reference evidence="1" key="1">
    <citation type="submission" date="2014-11" db="EMBL/GenBank/DDBJ databases">
        <authorList>
            <person name="Amaro Gonzalez C."/>
        </authorList>
    </citation>
    <scope>NUCLEOTIDE SEQUENCE</scope>
</reference>
<reference evidence="1" key="2">
    <citation type="journal article" date="2015" name="Fish Shellfish Immunol.">
        <title>Early steps in the European eel (Anguilla anguilla)-Vibrio vulnificus interaction in the gills: Role of the RtxA13 toxin.</title>
        <authorList>
            <person name="Callol A."/>
            <person name="Pajuelo D."/>
            <person name="Ebbesson L."/>
            <person name="Teles M."/>
            <person name="MacKenzie S."/>
            <person name="Amaro C."/>
        </authorList>
    </citation>
    <scope>NUCLEOTIDE SEQUENCE</scope>
</reference>
<dbReference type="EMBL" id="GBXM01083496">
    <property type="protein sequence ID" value="JAH25081.1"/>
    <property type="molecule type" value="Transcribed_RNA"/>
</dbReference>
<evidence type="ECO:0000313" key="1">
    <source>
        <dbReference type="EMBL" id="JAH25081.1"/>
    </source>
</evidence>
<proteinExistence type="predicted"/>
<protein>
    <submittedName>
        <fullName evidence="1">Uncharacterized protein</fullName>
    </submittedName>
</protein>
<accession>A0A0E9R7E4</accession>
<organism evidence="1">
    <name type="scientific">Anguilla anguilla</name>
    <name type="common">European freshwater eel</name>
    <name type="synonym">Muraena anguilla</name>
    <dbReference type="NCBI Taxonomy" id="7936"/>
    <lineage>
        <taxon>Eukaryota</taxon>
        <taxon>Metazoa</taxon>
        <taxon>Chordata</taxon>
        <taxon>Craniata</taxon>
        <taxon>Vertebrata</taxon>
        <taxon>Euteleostomi</taxon>
        <taxon>Actinopterygii</taxon>
        <taxon>Neopterygii</taxon>
        <taxon>Teleostei</taxon>
        <taxon>Anguilliformes</taxon>
        <taxon>Anguillidae</taxon>
        <taxon>Anguilla</taxon>
    </lineage>
</organism>
<sequence length="34" mass="3916">MWPIRMKSAPQSFGANLYHWAVLLGLQNKIKTSK</sequence>
<name>A0A0E9R7E4_ANGAN</name>
<dbReference type="AlphaFoldDB" id="A0A0E9R7E4"/>